<dbReference type="SUPFAM" id="SSF52540">
    <property type="entry name" value="P-loop containing nucleoside triphosphate hydrolases"/>
    <property type="match status" value="1"/>
</dbReference>
<keyword evidence="2" id="KW-0378">Hydrolase</keyword>
<evidence type="ECO:0000313" key="6">
    <source>
        <dbReference type="Proteomes" id="UP000317648"/>
    </source>
</evidence>
<gene>
    <name evidence="5" type="ORF">Pla8534_51540</name>
</gene>
<reference evidence="5 6" key="1">
    <citation type="submission" date="2019-02" db="EMBL/GenBank/DDBJ databases">
        <title>Deep-cultivation of Planctomycetes and their phenomic and genomic characterization uncovers novel biology.</title>
        <authorList>
            <person name="Wiegand S."/>
            <person name="Jogler M."/>
            <person name="Boedeker C."/>
            <person name="Pinto D."/>
            <person name="Vollmers J."/>
            <person name="Rivas-Marin E."/>
            <person name="Kohn T."/>
            <person name="Peeters S.H."/>
            <person name="Heuer A."/>
            <person name="Rast P."/>
            <person name="Oberbeckmann S."/>
            <person name="Bunk B."/>
            <person name="Jeske O."/>
            <person name="Meyerdierks A."/>
            <person name="Storesund J.E."/>
            <person name="Kallscheuer N."/>
            <person name="Luecker S."/>
            <person name="Lage O.M."/>
            <person name="Pohl T."/>
            <person name="Merkel B.J."/>
            <person name="Hornburger P."/>
            <person name="Mueller R.-W."/>
            <person name="Bruemmer F."/>
            <person name="Labrenz M."/>
            <person name="Spormann A.M."/>
            <person name="Op den Camp H."/>
            <person name="Overmann J."/>
            <person name="Amann R."/>
            <person name="Jetten M.S.M."/>
            <person name="Mascher T."/>
            <person name="Medema M.H."/>
            <person name="Devos D.P."/>
            <person name="Kaster A.-K."/>
            <person name="Ovreas L."/>
            <person name="Rohde M."/>
            <person name="Galperin M.Y."/>
            <person name="Jogler C."/>
        </authorList>
    </citation>
    <scope>NUCLEOTIDE SEQUENCE [LARGE SCALE GENOMIC DNA]</scope>
    <source>
        <strain evidence="5 6">Pla85_3_4</strain>
    </source>
</reference>
<sequence length="369" mass="40949">MPSVADPALIEQLARKLFAARLEFENTRVKCGITGISGSGKSSLINAIAGEKIAQVSVVEETTEPQEHHHGGMVFVDLPGCGTARWPQDTYVKRLDLQSYDCFILVTAQRFYEPDAHLYHELAHRLQKPCFIVRNQFDLAIQQGRRDNDLSEEEVRRLIVENIRHNLEPHAPPKVYLTSAHYPQKYDLPRLISDIVESQHGSKQTRMMADVAVWSEEMLVKKRAIAERLVGIYAGLSAANALNPIPGLDVSLDLGMLVRLSDAVLHIYGLTQKQAAFTEKLIDASAPHAQAAKMLVTKLATQYGAEKAISLLLVRFGSSIAVKETAKWAPFVGTLVAGAVGFRLTYSFGEKLISDCENSARQFLRELET</sequence>
<dbReference type="InterPro" id="IPR027417">
    <property type="entry name" value="P-loop_NTPase"/>
</dbReference>
<accession>A0A518DZP0</accession>
<dbReference type="EMBL" id="CP036433">
    <property type="protein sequence ID" value="QDU97308.1"/>
    <property type="molecule type" value="Genomic_DNA"/>
</dbReference>
<dbReference type="Gene3D" id="3.40.50.300">
    <property type="entry name" value="P-loop containing nucleotide triphosphate hydrolases"/>
    <property type="match status" value="1"/>
</dbReference>
<evidence type="ECO:0000256" key="3">
    <source>
        <dbReference type="ARBA" id="ARBA00023134"/>
    </source>
</evidence>
<dbReference type="GO" id="GO:0016020">
    <property type="term" value="C:membrane"/>
    <property type="evidence" value="ECO:0007669"/>
    <property type="project" value="InterPro"/>
</dbReference>
<dbReference type="PANTHER" id="PTHR32341">
    <property type="entry name" value="INTERFERON-INDUCIBLE GTPASE"/>
    <property type="match status" value="1"/>
</dbReference>
<dbReference type="GO" id="GO:0016787">
    <property type="term" value="F:hydrolase activity"/>
    <property type="evidence" value="ECO:0007669"/>
    <property type="project" value="UniProtKB-KW"/>
</dbReference>
<dbReference type="Pfam" id="PF05049">
    <property type="entry name" value="IIGP"/>
    <property type="match status" value="1"/>
</dbReference>
<protein>
    <submittedName>
        <fullName evidence="5">GTPase Era</fullName>
    </submittedName>
</protein>
<evidence type="ECO:0000256" key="1">
    <source>
        <dbReference type="ARBA" id="ARBA00022741"/>
    </source>
</evidence>
<dbReference type="InterPro" id="IPR007743">
    <property type="entry name" value="Immunity-related_GTPase-like"/>
</dbReference>
<dbReference type="Proteomes" id="UP000317648">
    <property type="component" value="Chromosome"/>
</dbReference>
<keyword evidence="1" id="KW-0547">Nucleotide-binding</keyword>
<dbReference type="RefSeq" id="WP_197442568.1">
    <property type="nucleotide sequence ID" value="NZ_CP036433.1"/>
</dbReference>
<dbReference type="GO" id="GO:0005525">
    <property type="term" value="F:GTP binding"/>
    <property type="evidence" value="ECO:0007669"/>
    <property type="project" value="UniProtKB-KW"/>
</dbReference>
<dbReference type="PROSITE" id="PS51716">
    <property type="entry name" value="G_IRG"/>
    <property type="match status" value="1"/>
</dbReference>
<feature type="domain" description="IRG-type G" evidence="4">
    <location>
        <begin position="27"/>
        <end position="198"/>
    </location>
</feature>
<dbReference type="PANTHER" id="PTHR32341:SF10">
    <property type="entry name" value="INTERFERON-INDUCIBLE GTPASE 5"/>
    <property type="match status" value="1"/>
</dbReference>
<dbReference type="InterPro" id="IPR051515">
    <property type="entry name" value="IRG"/>
</dbReference>
<keyword evidence="6" id="KW-1185">Reference proteome</keyword>
<dbReference type="KEGG" id="lcre:Pla8534_51540"/>
<name>A0A518DZP0_9BACT</name>
<evidence type="ECO:0000256" key="2">
    <source>
        <dbReference type="ARBA" id="ARBA00022801"/>
    </source>
</evidence>
<dbReference type="InterPro" id="IPR030385">
    <property type="entry name" value="G_IRG_dom"/>
</dbReference>
<keyword evidence="3" id="KW-0342">GTP-binding</keyword>
<evidence type="ECO:0000313" key="5">
    <source>
        <dbReference type="EMBL" id="QDU97308.1"/>
    </source>
</evidence>
<evidence type="ECO:0000259" key="4">
    <source>
        <dbReference type="PROSITE" id="PS51716"/>
    </source>
</evidence>
<dbReference type="AlphaFoldDB" id="A0A518DZP0"/>
<organism evidence="5 6">
    <name type="scientific">Lignipirellula cremea</name>
    <dbReference type="NCBI Taxonomy" id="2528010"/>
    <lineage>
        <taxon>Bacteria</taxon>
        <taxon>Pseudomonadati</taxon>
        <taxon>Planctomycetota</taxon>
        <taxon>Planctomycetia</taxon>
        <taxon>Pirellulales</taxon>
        <taxon>Pirellulaceae</taxon>
        <taxon>Lignipirellula</taxon>
    </lineage>
</organism>
<proteinExistence type="predicted"/>